<proteinExistence type="predicted"/>
<evidence type="ECO:0000313" key="4">
    <source>
        <dbReference type="Proteomes" id="UP000606490"/>
    </source>
</evidence>
<evidence type="ECO:0000256" key="1">
    <source>
        <dbReference type="SAM" id="MobiDB-lite"/>
    </source>
</evidence>
<gene>
    <name evidence="3" type="ORF">JMJ55_22295</name>
</gene>
<dbReference type="RefSeq" id="WP_202827817.1">
    <property type="nucleotide sequence ID" value="NZ_JAEUXJ010000012.1"/>
</dbReference>
<keyword evidence="4" id="KW-1185">Reference proteome</keyword>
<dbReference type="EMBL" id="JAEUXJ010000012">
    <property type="protein sequence ID" value="MBL6458071.1"/>
    <property type="molecule type" value="Genomic_DNA"/>
</dbReference>
<feature type="domain" description="DUF4935" evidence="2">
    <location>
        <begin position="19"/>
        <end position="182"/>
    </location>
</feature>
<accession>A0ABS1V8S7</accession>
<organism evidence="3 4">
    <name type="scientific">Belnapia mucosa</name>
    <dbReference type="NCBI Taxonomy" id="2804532"/>
    <lineage>
        <taxon>Bacteria</taxon>
        <taxon>Pseudomonadati</taxon>
        <taxon>Pseudomonadota</taxon>
        <taxon>Alphaproteobacteria</taxon>
        <taxon>Acetobacterales</taxon>
        <taxon>Roseomonadaceae</taxon>
        <taxon>Belnapia</taxon>
    </lineage>
</organism>
<name>A0ABS1V8S7_9PROT</name>
<feature type="region of interest" description="Disordered" evidence="1">
    <location>
        <begin position="376"/>
        <end position="405"/>
    </location>
</feature>
<dbReference type="InterPro" id="IPR032557">
    <property type="entry name" value="DUF4935"/>
</dbReference>
<dbReference type="Proteomes" id="UP000606490">
    <property type="component" value="Unassembled WGS sequence"/>
</dbReference>
<protein>
    <submittedName>
        <fullName evidence="3">DUF4935 domain-containing protein</fullName>
    </submittedName>
</protein>
<comment type="caution">
    <text evidence="3">The sequence shown here is derived from an EMBL/GenBank/DDBJ whole genome shotgun (WGS) entry which is preliminary data.</text>
</comment>
<reference evidence="3 4" key="1">
    <citation type="submission" date="2021-01" db="EMBL/GenBank/DDBJ databases">
        <title>Belnapia mucosa sp. nov. and Belnapia arida sp. nov., isolated from the Tabernas Desert (Almeria, Spain).</title>
        <authorList>
            <person name="Molina-Menor E."/>
            <person name="Vidal-Verdu A."/>
            <person name="Calonge A."/>
            <person name="Satari L."/>
            <person name="Pereto Magraner J."/>
            <person name="Porcar Miralles M."/>
        </authorList>
    </citation>
    <scope>NUCLEOTIDE SEQUENCE [LARGE SCALE GENOMIC DNA]</scope>
    <source>
        <strain evidence="3 4">T6</strain>
    </source>
</reference>
<dbReference type="Pfam" id="PF16289">
    <property type="entry name" value="PIN_12"/>
    <property type="match status" value="1"/>
</dbReference>
<evidence type="ECO:0000313" key="3">
    <source>
        <dbReference type="EMBL" id="MBL6458071.1"/>
    </source>
</evidence>
<sequence>MVGDKDAERTPLSFNSFTFDTQAVQENSFRFDRGLLAQIEQFRRSPIQVVVADVVLDEIFAHLVDRMKTAVEAHEKAQDKLVEVGLIAAEEAARAKALPDPENLSRKRISTFMRAIGAAIADVDAVSAKDLTRMYFQSLPPFSRTKKEKKHEFPDAIALLSLEAWAEKNDRYILAATKDSDWAAYAQSSRRIKVVDDLARAMQLLQEHAAKYRDALHRLLTDMAHGEASHVTHQFSTKIENALLIYPFYGEGHSVFEYELDQIELTYLRHEFENQNGDFEVTIVRVGMDQIVAEIRLKAQVRASAIFSFSVRDSVDKDYVSMGSGEAECETEIPMDVLVTFSGDIFTHDVNVEIVEILRARQTIYFGLIEPDFLRHPEYDEPDENQNLDDNEDPDPSASEDDIPF</sequence>
<feature type="compositionally biased region" description="Acidic residues" evidence="1">
    <location>
        <begin position="380"/>
        <end position="405"/>
    </location>
</feature>
<evidence type="ECO:0000259" key="2">
    <source>
        <dbReference type="Pfam" id="PF16289"/>
    </source>
</evidence>